<evidence type="ECO:0000256" key="2">
    <source>
        <dbReference type="ARBA" id="ARBA00023264"/>
    </source>
</evidence>
<dbReference type="GO" id="GO:0004103">
    <property type="term" value="F:choline kinase activity"/>
    <property type="evidence" value="ECO:0007669"/>
    <property type="project" value="TreeGrafter"/>
</dbReference>
<evidence type="ECO:0008006" key="6">
    <source>
        <dbReference type="Google" id="ProtNLM"/>
    </source>
</evidence>
<dbReference type="OrthoDB" id="3649325at2759"/>
<dbReference type="Proteomes" id="UP000759131">
    <property type="component" value="Unassembled WGS sequence"/>
</dbReference>
<evidence type="ECO:0000256" key="3">
    <source>
        <dbReference type="ARBA" id="ARBA00038211"/>
    </source>
</evidence>
<dbReference type="AlphaFoldDB" id="A0A7R9KYP0"/>
<dbReference type="SUPFAM" id="SSF56112">
    <property type="entry name" value="Protein kinase-like (PK-like)"/>
    <property type="match status" value="1"/>
</dbReference>
<comment type="similarity">
    <text evidence="3">Belongs to the choline/ethanolamine kinase family.</text>
</comment>
<keyword evidence="1" id="KW-0594">Phospholipid biosynthesis</keyword>
<dbReference type="PANTHER" id="PTHR22603">
    <property type="entry name" value="CHOLINE/ETHANOALAMINE KINASE"/>
    <property type="match status" value="1"/>
</dbReference>
<reference evidence="4" key="1">
    <citation type="submission" date="2020-11" db="EMBL/GenBank/DDBJ databases">
        <authorList>
            <person name="Tran Van P."/>
        </authorList>
    </citation>
    <scope>NUCLEOTIDE SEQUENCE</scope>
</reference>
<evidence type="ECO:0000256" key="1">
    <source>
        <dbReference type="ARBA" id="ARBA00023209"/>
    </source>
</evidence>
<dbReference type="PANTHER" id="PTHR22603:SF93">
    <property type="entry name" value="RE24176P"/>
    <property type="match status" value="1"/>
</dbReference>
<dbReference type="Gene3D" id="3.30.200.20">
    <property type="entry name" value="Phosphorylase Kinase, domain 1"/>
    <property type="match status" value="1"/>
</dbReference>
<organism evidence="4">
    <name type="scientific">Medioppia subpectinata</name>
    <dbReference type="NCBI Taxonomy" id="1979941"/>
    <lineage>
        <taxon>Eukaryota</taxon>
        <taxon>Metazoa</taxon>
        <taxon>Ecdysozoa</taxon>
        <taxon>Arthropoda</taxon>
        <taxon>Chelicerata</taxon>
        <taxon>Arachnida</taxon>
        <taxon>Acari</taxon>
        <taxon>Acariformes</taxon>
        <taxon>Sarcoptiformes</taxon>
        <taxon>Oribatida</taxon>
        <taxon>Brachypylina</taxon>
        <taxon>Oppioidea</taxon>
        <taxon>Oppiidae</taxon>
        <taxon>Medioppia</taxon>
    </lineage>
</organism>
<dbReference type="InterPro" id="IPR011009">
    <property type="entry name" value="Kinase-like_dom_sf"/>
</dbReference>
<protein>
    <recommendedName>
        <fullName evidence="6">Choline/ethanolamine kinase</fullName>
    </recommendedName>
</protein>
<feature type="non-terminal residue" evidence="4">
    <location>
        <position position="1"/>
    </location>
</feature>
<keyword evidence="5" id="KW-1185">Reference proteome</keyword>
<dbReference type="GO" id="GO:0004305">
    <property type="term" value="F:ethanolamine kinase activity"/>
    <property type="evidence" value="ECO:0007669"/>
    <property type="project" value="TreeGrafter"/>
</dbReference>
<dbReference type="EMBL" id="OC863077">
    <property type="protein sequence ID" value="CAD7630758.1"/>
    <property type="molecule type" value="Genomic_DNA"/>
</dbReference>
<keyword evidence="1" id="KW-0443">Lipid metabolism</keyword>
<dbReference type="GO" id="GO:0006646">
    <property type="term" value="P:phosphatidylethanolamine biosynthetic process"/>
    <property type="evidence" value="ECO:0007669"/>
    <property type="project" value="TreeGrafter"/>
</dbReference>
<accession>A0A7R9KYP0</accession>
<keyword evidence="1" id="KW-0444">Lipid biosynthesis</keyword>
<name>A0A7R9KYP0_9ACAR</name>
<gene>
    <name evidence="4" type="ORF">OSB1V03_LOCUS11170</name>
</gene>
<dbReference type="EMBL" id="CAJPIZ010008502">
    <property type="protein sequence ID" value="CAG2111188.1"/>
    <property type="molecule type" value="Genomic_DNA"/>
</dbReference>
<sequence length="306" mass="34931">MIEIIKGQTPEDIREKCHHLCQQYLGGVWSDVRINDMNVRRISGGFSNQLYHCQLSDSTVPVGADNEPRDVAVRLFGEKNLNTEFAGAGRHTDAIVGPLMGKHGLGPKIYGSFPSGEIQQFVKAYEKFPIDRLIEELKLDVLNTESLNRELHWLYKCMDETDSPVCFVHNDFRGNNIMVLDDTDHNSNTRTGQRVMFCDFECSGYGYRGTDLGTIFAEWNRDGFNDYKTVQQFPDDIDVKPFINEYMAESIRLRGEAFCGDPRNTFTHIMKEIKVFTLVSNLFMIAISLAMDESPDVPLYTKRNLT</sequence>
<keyword evidence="2" id="KW-1208">Phospholipid metabolism</keyword>
<proteinExistence type="inferred from homology"/>
<dbReference type="GO" id="GO:0005737">
    <property type="term" value="C:cytoplasm"/>
    <property type="evidence" value="ECO:0007669"/>
    <property type="project" value="TreeGrafter"/>
</dbReference>
<evidence type="ECO:0000313" key="4">
    <source>
        <dbReference type="EMBL" id="CAD7630758.1"/>
    </source>
</evidence>
<dbReference type="Pfam" id="PF01633">
    <property type="entry name" value="Choline_kinase"/>
    <property type="match status" value="2"/>
</dbReference>
<evidence type="ECO:0000313" key="5">
    <source>
        <dbReference type="Proteomes" id="UP000759131"/>
    </source>
</evidence>
<dbReference type="Gene3D" id="3.90.1200.10">
    <property type="match status" value="1"/>
</dbReference>